<reference evidence="2" key="1">
    <citation type="submission" date="2014-11" db="EMBL/GenBank/DDBJ databases">
        <authorList>
            <person name="Amaro Gonzalez C."/>
        </authorList>
    </citation>
    <scope>NUCLEOTIDE SEQUENCE</scope>
</reference>
<evidence type="ECO:0000256" key="1">
    <source>
        <dbReference type="SAM" id="Phobius"/>
    </source>
</evidence>
<protein>
    <submittedName>
        <fullName evidence="2">Uncharacterized protein</fullName>
    </submittedName>
</protein>
<keyword evidence="1" id="KW-1133">Transmembrane helix</keyword>
<keyword evidence="1" id="KW-0472">Membrane</keyword>
<organism evidence="2">
    <name type="scientific">Anguilla anguilla</name>
    <name type="common">European freshwater eel</name>
    <name type="synonym">Muraena anguilla</name>
    <dbReference type="NCBI Taxonomy" id="7936"/>
    <lineage>
        <taxon>Eukaryota</taxon>
        <taxon>Metazoa</taxon>
        <taxon>Chordata</taxon>
        <taxon>Craniata</taxon>
        <taxon>Vertebrata</taxon>
        <taxon>Euteleostomi</taxon>
        <taxon>Actinopterygii</taxon>
        <taxon>Neopterygii</taxon>
        <taxon>Teleostei</taxon>
        <taxon>Anguilliformes</taxon>
        <taxon>Anguillidae</taxon>
        <taxon>Anguilla</taxon>
    </lineage>
</organism>
<proteinExistence type="predicted"/>
<dbReference type="AlphaFoldDB" id="A0A0E9X823"/>
<sequence>MYLFIFFKNEEYILYRSLFIYICTTLMCITYYCTHLRKNLEGNYPMNTGSSIAFILHEVGQLDFCHPTKWIVYVCVGGVPSKGQGPCSHTPYILQQSLAY</sequence>
<feature type="transmembrane region" description="Helical" evidence="1">
    <location>
        <begin position="12"/>
        <end position="33"/>
    </location>
</feature>
<name>A0A0E9X823_ANGAN</name>
<evidence type="ECO:0000313" key="2">
    <source>
        <dbReference type="EMBL" id="JAH98010.1"/>
    </source>
</evidence>
<reference evidence="2" key="2">
    <citation type="journal article" date="2015" name="Fish Shellfish Immunol.">
        <title>Early steps in the European eel (Anguilla anguilla)-Vibrio vulnificus interaction in the gills: Role of the RtxA13 toxin.</title>
        <authorList>
            <person name="Callol A."/>
            <person name="Pajuelo D."/>
            <person name="Ebbesson L."/>
            <person name="Teles M."/>
            <person name="MacKenzie S."/>
            <person name="Amaro C."/>
        </authorList>
    </citation>
    <scope>NUCLEOTIDE SEQUENCE</scope>
</reference>
<keyword evidence="1" id="KW-0812">Transmembrane</keyword>
<accession>A0A0E9X823</accession>
<dbReference type="EMBL" id="GBXM01010567">
    <property type="protein sequence ID" value="JAH98010.1"/>
    <property type="molecule type" value="Transcribed_RNA"/>
</dbReference>